<dbReference type="GO" id="GO:0043291">
    <property type="term" value="C:RAVE complex"/>
    <property type="evidence" value="ECO:0007669"/>
    <property type="project" value="TreeGrafter"/>
</dbReference>
<dbReference type="OrthoDB" id="66510at2759"/>
<dbReference type="PANTHER" id="PTHR13618:SF1">
    <property type="entry name" value="PROTEIN ROGDI HOMOLOG"/>
    <property type="match status" value="1"/>
</dbReference>
<gene>
    <name evidence="1" type="ORF">C6P40_000240</name>
</gene>
<protein>
    <submittedName>
        <fullName evidence="1">Uncharacterized protein</fullName>
    </submittedName>
</protein>
<accession>A0A9P6WKU1</accession>
<evidence type="ECO:0000313" key="2">
    <source>
        <dbReference type="Proteomes" id="UP000697127"/>
    </source>
</evidence>
<dbReference type="InterPro" id="IPR028241">
    <property type="entry name" value="RAVE2/Rogdi"/>
</dbReference>
<evidence type="ECO:0000313" key="1">
    <source>
        <dbReference type="EMBL" id="KAG0689004.1"/>
    </source>
</evidence>
<organism evidence="1 2">
    <name type="scientific">Pichia californica</name>
    <dbReference type="NCBI Taxonomy" id="460514"/>
    <lineage>
        <taxon>Eukaryota</taxon>
        <taxon>Fungi</taxon>
        <taxon>Dikarya</taxon>
        <taxon>Ascomycota</taxon>
        <taxon>Saccharomycotina</taxon>
        <taxon>Pichiomycetes</taxon>
        <taxon>Pichiales</taxon>
        <taxon>Pichiaceae</taxon>
        <taxon>Pichia</taxon>
    </lineage>
</organism>
<proteinExistence type="predicted"/>
<keyword evidence="2" id="KW-1185">Reference proteome</keyword>
<name>A0A9P6WKU1_9ASCO</name>
<dbReference type="PANTHER" id="PTHR13618">
    <property type="entry name" value="LEUCINE ZIPPER CONTAINING TRANSCRIPTION FACTOR LZF1"/>
    <property type="match status" value="1"/>
</dbReference>
<comment type="caution">
    <text evidence="1">The sequence shown here is derived from an EMBL/GenBank/DDBJ whole genome shotgun (WGS) entry which is preliminary data.</text>
</comment>
<sequence length="359" mass="41165">MSTQIFPLEKHSTQELQDLTKKQAENEVSWYMREVTSSQLESIKDTLITCVKNLDETNDTQYKLPLSSHKSEILKGTVTRQNFKITGLHIVICSKHLNGGKKIEFQLKPSKYIIIRQLLDCHDAMENAISNLDKIVENSKVANSADLFVRYMNQVCSHVDLARQSLANPDPAYIFPKYRVSGFLFEPQLPKDILLDFLVNEGELTVEFKSLIIVDKKPWNVIIDNTNRLSFGDIVKKEISKQRGVPVNKTLSDEYNKYLKWREDHVDVESEDSGLGHTFKNMFTFNSDPSLSTLIKNASYYLEQSVTYIDDDNNSYVVQVGEKCEVISSDPVLLSICVKLESLEKTLHRIKENLTNIYI</sequence>
<reference evidence="1" key="1">
    <citation type="submission" date="2020-11" db="EMBL/GenBank/DDBJ databases">
        <title>Kefir isolates.</title>
        <authorList>
            <person name="Marcisauskas S."/>
            <person name="Kim Y."/>
            <person name="Blasche S."/>
        </authorList>
    </citation>
    <scope>NUCLEOTIDE SEQUENCE</scope>
    <source>
        <strain evidence="1">Olga-1</strain>
    </source>
</reference>
<dbReference type="Pfam" id="PF10259">
    <property type="entry name" value="Rogdi_lz"/>
    <property type="match status" value="1"/>
</dbReference>
<dbReference type="Proteomes" id="UP000697127">
    <property type="component" value="Unassembled WGS sequence"/>
</dbReference>
<dbReference type="AlphaFoldDB" id="A0A9P6WKU1"/>
<dbReference type="EMBL" id="PUHW01000107">
    <property type="protein sequence ID" value="KAG0689004.1"/>
    <property type="molecule type" value="Genomic_DNA"/>
</dbReference>